<gene>
    <name evidence="1" type="ORF">ACFOY2_51875</name>
</gene>
<reference evidence="2" key="1">
    <citation type="journal article" date="2019" name="Int. J. Syst. Evol. Microbiol.">
        <title>The Global Catalogue of Microorganisms (GCM) 10K type strain sequencing project: providing services to taxonomists for standard genome sequencing and annotation.</title>
        <authorList>
            <consortium name="The Broad Institute Genomics Platform"/>
            <consortium name="The Broad Institute Genome Sequencing Center for Infectious Disease"/>
            <person name="Wu L."/>
            <person name="Ma J."/>
        </authorList>
    </citation>
    <scope>NUCLEOTIDE SEQUENCE [LARGE SCALE GENOMIC DNA]</scope>
    <source>
        <strain evidence="2">TBRC 1276</strain>
    </source>
</reference>
<organism evidence="1 2">
    <name type="scientific">Nonomuraea purpurea</name>
    <dbReference type="NCBI Taxonomy" id="1849276"/>
    <lineage>
        <taxon>Bacteria</taxon>
        <taxon>Bacillati</taxon>
        <taxon>Actinomycetota</taxon>
        <taxon>Actinomycetes</taxon>
        <taxon>Streptosporangiales</taxon>
        <taxon>Streptosporangiaceae</taxon>
        <taxon>Nonomuraea</taxon>
    </lineage>
</organism>
<dbReference type="SUPFAM" id="SSF88697">
    <property type="entry name" value="PUA domain-like"/>
    <property type="match status" value="1"/>
</dbReference>
<keyword evidence="2" id="KW-1185">Reference proteome</keyword>
<dbReference type="RefSeq" id="WP_379535594.1">
    <property type="nucleotide sequence ID" value="NZ_JBHSBI010000050.1"/>
</dbReference>
<dbReference type="Proteomes" id="UP001595851">
    <property type="component" value="Unassembled WGS sequence"/>
</dbReference>
<evidence type="ECO:0008006" key="3">
    <source>
        <dbReference type="Google" id="ProtNLM"/>
    </source>
</evidence>
<accession>A0ABV8GS63</accession>
<comment type="caution">
    <text evidence="1">The sequence shown here is derived from an EMBL/GenBank/DDBJ whole genome shotgun (WGS) entry which is preliminary data.</text>
</comment>
<evidence type="ECO:0000313" key="1">
    <source>
        <dbReference type="EMBL" id="MFC4015791.1"/>
    </source>
</evidence>
<protein>
    <recommendedName>
        <fullName evidence="3">Transcriptional regulator</fullName>
    </recommendedName>
</protein>
<sequence>MGLSPPGQLVESKVQDALFSGPSAEPEPIVMTLYADYYELMWQGLKTHEFRRRFLRDQPARWWVYLNAPVSRLMAVIDLGPAIVGSPEEIAAIAERVRPGNGASVLEYVQDLEQAYAIPILRVREFEGLSGAELRAHLGSWHPPQGYLRLRNPGNLDMLRICEKIAGGEPIRQMTVHHR</sequence>
<name>A0ABV8GS63_9ACTN</name>
<dbReference type="InterPro" id="IPR015947">
    <property type="entry name" value="PUA-like_sf"/>
</dbReference>
<evidence type="ECO:0000313" key="2">
    <source>
        <dbReference type="Proteomes" id="UP001595851"/>
    </source>
</evidence>
<dbReference type="EMBL" id="JBHSBI010000050">
    <property type="protein sequence ID" value="MFC4015791.1"/>
    <property type="molecule type" value="Genomic_DNA"/>
</dbReference>
<proteinExistence type="predicted"/>